<sequence>MVIGVELGSDRWHPGSRLAAAELKRRLTEERESFSLTREEKKEKGGLDAMVGDASYGEQQCWRRLGPRLATTDRVEAEANADSGFLWLPFGFKWRMQIPIGLVGEAKNPNGFRIGRMQLIVFVFSRIPIPLLPLTKSLILFL</sequence>
<dbReference type="AlphaFoldDB" id="A0A0L9VIW5"/>
<reference evidence="2" key="1">
    <citation type="journal article" date="2015" name="Proc. Natl. Acad. Sci. U.S.A.">
        <title>Genome sequencing of adzuki bean (Vigna angularis) provides insight into high starch and low fat accumulation and domestication.</title>
        <authorList>
            <person name="Yang K."/>
            <person name="Tian Z."/>
            <person name="Chen C."/>
            <person name="Luo L."/>
            <person name="Zhao B."/>
            <person name="Wang Z."/>
            <person name="Yu L."/>
            <person name="Li Y."/>
            <person name="Sun Y."/>
            <person name="Li W."/>
            <person name="Chen Y."/>
            <person name="Li Y."/>
            <person name="Zhang Y."/>
            <person name="Ai D."/>
            <person name="Zhao J."/>
            <person name="Shang C."/>
            <person name="Ma Y."/>
            <person name="Wu B."/>
            <person name="Wang M."/>
            <person name="Gao L."/>
            <person name="Sun D."/>
            <person name="Zhang P."/>
            <person name="Guo F."/>
            <person name="Wang W."/>
            <person name="Li Y."/>
            <person name="Wang J."/>
            <person name="Varshney R.K."/>
            <person name="Wang J."/>
            <person name="Ling H.Q."/>
            <person name="Wan P."/>
        </authorList>
    </citation>
    <scope>NUCLEOTIDE SEQUENCE</scope>
    <source>
        <strain evidence="2">cv. Jingnong 6</strain>
    </source>
</reference>
<dbReference type="EMBL" id="CM003380">
    <property type="protein sequence ID" value="KOM54933.1"/>
    <property type="molecule type" value="Genomic_DNA"/>
</dbReference>
<dbReference type="Gramene" id="KOM54933">
    <property type="protein sequence ID" value="KOM54933"/>
    <property type="gene ID" value="LR48_Vigan10g082500"/>
</dbReference>
<evidence type="ECO:0000313" key="2">
    <source>
        <dbReference type="Proteomes" id="UP000053144"/>
    </source>
</evidence>
<dbReference type="Proteomes" id="UP000053144">
    <property type="component" value="Chromosome 10"/>
</dbReference>
<organism evidence="1 2">
    <name type="scientific">Phaseolus angularis</name>
    <name type="common">Azuki bean</name>
    <name type="synonym">Vigna angularis</name>
    <dbReference type="NCBI Taxonomy" id="3914"/>
    <lineage>
        <taxon>Eukaryota</taxon>
        <taxon>Viridiplantae</taxon>
        <taxon>Streptophyta</taxon>
        <taxon>Embryophyta</taxon>
        <taxon>Tracheophyta</taxon>
        <taxon>Spermatophyta</taxon>
        <taxon>Magnoliopsida</taxon>
        <taxon>eudicotyledons</taxon>
        <taxon>Gunneridae</taxon>
        <taxon>Pentapetalae</taxon>
        <taxon>rosids</taxon>
        <taxon>fabids</taxon>
        <taxon>Fabales</taxon>
        <taxon>Fabaceae</taxon>
        <taxon>Papilionoideae</taxon>
        <taxon>50 kb inversion clade</taxon>
        <taxon>NPAAA clade</taxon>
        <taxon>indigoferoid/millettioid clade</taxon>
        <taxon>Phaseoleae</taxon>
        <taxon>Vigna</taxon>
    </lineage>
</organism>
<gene>
    <name evidence="1" type="ORF">LR48_Vigan10g082500</name>
</gene>
<proteinExistence type="predicted"/>
<evidence type="ECO:0000313" key="1">
    <source>
        <dbReference type="EMBL" id="KOM54933.1"/>
    </source>
</evidence>
<accession>A0A0L9VIW5</accession>
<name>A0A0L9VIW5_PHAAN</name>
<protein>
    <submittedName>
        <fullName evidence="1">Uncharacterized protein</fullName>
    </submittedName>
</protein>